<dbReference type="EMBL" id="JRJU01000007">
    <property type="protein sequence ID" value="KHF40648.1"/>
    <property type="molecule type" value="Genomic_DNA"/>
</dbReference>
<dbReference type="PROSITE" id="PS51257">
    <property type="entry name" value="PROKAR_LIPOPROTEIN"/>
    <property type="match status" value="1"/>
</dbReference>
<evidence type="ECO:0000313" key="1">
    <source>
        <dbReference type="EMBL" id="KHF40648.1"/>
    </source>
</evidence>
<evidence type="ECO:0008006" key="3">
    <source>
        <dbReference type="Google" id="ProtNLM"/>
    </source>
</evidence>
<gene>
    <name evidence="1" type="ORF">LQ50_07515</name>
</gene>
<reference evidence="1 2" key="1">
    <citation type="submission" date="2014-09" db="EMBL/GenBank/DDBJ databases">
        <title>Genome sequencing and annotation of Bacillus Okhensis strain Kh10-101T.</title>
        <authorList>
            <person name="Prakash J.S."/>
        </authorList>
    </citation>
    <scope>NUCLEOTIDE SEQUENCE [LARGE SCALE GENOMIC DNA]</scope>
    <source>
        <strain evidence="2">Kh10-101T</strain>
    </source>
</reference>
<accession>A0A0B0IDH2</accession>
<sequence length="155" mass="17303">MKTVLPVLSLTIIITSLLVGCGTNEGTVEEPVGDNPQAPIDQETDAIEDIEKIEEFELEIDYVNNDELDMDYKNRNGSTAAEVERKTADGKEEIKGDEALAEMENLIQQLTLHPNTTPEEALEQVLTSLNIQRDDIRKLELEVDFTTGEKLKANM</sequence>
<organism evidence="1 2">
    <name type="scientific">Halalkalibacter okhensis</name>
    <dbReference type="NCBI Taxonomy" id="333138"/>
    <lineage>
        <taxon>Bacteria</taxon>
        <taxon>Bacillati</taxon>
        <taxon>Bacillota</taxon>
        <taxon>Bacilli</taxon>
        <taxon>Bacillales</taxon>
        <taxon>Bacillaceae</taxon>
        <taxon>Halalkalibacter</taxon>
    </lineage>
</organism>
<dbReference type="Pfam" id="PF14039">
    <property type="entry name" value="YusW"/>
    <property type="match status" value="1"/>
</dbReference>
<name>A0A0B0IDH2_9BACI</name>
<dbReference type="Proteomes" id="UP000030832">
    <property type="component" value="Unassembled WGS sequence"/>
</dbReference>
<dbReference type="InterPro" id="IPR025623">
    <property type="entry name" value="YusW"/>
</dbReference>
<proteinExistence type="predicted"/>
<dbReference type="RefSeq" id="WP_034627566.1">
    <property type="nucleotide sequence ID" value="NZ_JRJU01000007.1"/>
</dbReference>
<comment type="caution">
    <text evidence="1">The sequence shown here is derived from an EMBL/GenBank/DDBJ whole genome shotgun (WGS) entry which is preliminary data.</text>
</comment>
<dbReference type="AlphaFoldDB" id="A0A0B0IDH2"/>
<keyword evidence="2" id="KW-1185">Reference proteome</keyword>
<dbReference type="OrthoDB" id="9968897at2"/>
<protein>
    <recommendedName>
        <fullName evidence="3">YusW-like protein</fullName>
    </recommendedName>
</protein>
<dbReference type="eggNOG" id="ENOG50337H0">
    <property type="taxonomic scope" value="Bacteria"/>
</dbReference>
<evidence type="ECO:0000313" key="2">
    <source>
        <dbReference type="Proteomes" id="UP000030832"/>
    </source>
</evidence>